<evidence type="ECO:0000256" key="2">
    <source>
        <dbReference type="ARBA" id="ARBA00022448"/>
    </source>
</evidence>
<name>A0A9N9ZLW3_9HYPO</name>
<feature type="transmembrane region" description="Helical" evidence="11">
    <location>
        <begin position="930"/>
        <end position="953"/>
    </location>
</feature>
<evidence type="ECO:0000259" key="13">
    <source>
        <dbReference type="PROSITE" id="PS50929"/>
    </source>
</evidence>
<accession>A0A9N9ZLW3</accession>
<feature type="domain" description="ABC transmembrane type-1" evidence="13">
    <location>
        <begin position="892"/>
        <end position="1170"/>
    </location>
</feature>
<evidence type="ECO:0000256" key="4">
    <source>
        <dbReference type="ARBA" id="ARBA00022692"/>
    </source>
</evidence>
<evidence type="ECO:0000256" key="3">
    <source>
        <dbReference type="ARBA" id="ARBA00022475"/>
    </source>
</evidence>
<dbReference type="InterPro" id="IPR011527">
    <property type="entry name" value="ABC1_TM_dom"/>
</dbReference>
<evidence type="ECO:0000256" key="10">
    <source>
        <dbReference type="SAM" id="MobiDB-lite"/>
    </source>
</evidence>
<keyword evidence="8 11" id="KW-0472">Membrane</keyword>
<reference evidence="14 15" key="2">
    <citation type="submission" date="2021-10" db="EMBL/GenBank/DDBJ databases">
        <authorList>
            <person name="Piombo E."/>
        </authorList>
    </citation>
    <scope>NUCLEOTIDE SEQUENCE [LARGE SCALE GENOMIC DNA]</scope>
</reference>
<keyword evidence="7 11" id="KW-1133">Transmembrane helix</keyword>
<dbReference type="EMBL" id="CABFOC020000075">
    <property type="protein sequence ID" value="CAH0057836.1"/>
    <property type="molecule type" value="Genomic_DNA"/>
</dbReference>
<dbReference type="InterPro" id="IPR044746">
    <property type="entry name" value="ABCC_6TM_D1"/>
</dbReference>
<dbReference type="GO" id="GO:0005886">
    <property type="term" value="C:plasma membrane"/>
    <property type="evidence" value="ECO:0007669"/>
    <property type="project" value="UniProtKB-SubCell"/>
</dbReference>
<gene>
    <name evidence="14" type="ORF">CSOL1703_00018307</name>
</gene>
<evidence type="ECO:0000256" key="11">
    <source>
        <dbReference type="SAM" id="Phobius"/>
    </source>
</evidence>
<feature type="region of interest" description="Disordered" evidence="10">
    <location>
        <begin position="849"/>
        <end position="868"/>
    </location>
</feature>
<dbReference type="PROSITE" id="PS50929">
    <property type="entry name" value="ABC_TM1F"/>
    <property type="match status" value="2"/>
</dbReference>
<feature type="domain" description="ABC transporter" evidence="12">
    <location>
        <begin position="1207"/>
        <end position="1439"/>
    </location>
</feature>
<dbReference type="Pfam" id="PF00005">
    <property type="entry name" value="ABC_tran"/>
    <property type="match status" value="2"/>
</dbReference>
<feature type="transmembrane region" description="Helical" evidence="11">
    <location>
        <begin position="56"/>
        <end position="77"/>
    </location>
</feature>
<dbReference type="InterPro" id="IPR027417">
    <property type="entry name" value="P-loop_NTPase"/>
</dbReference>
<dbReference type="PANTHER" id="PTHR24223">
    <property type="entry name" value="ATP-BINDING CASSETTE SUB-FAMILY C"/>
    <property type="match status" value="1"/>
</dbReference>
<proteinExistence type="predicted"/>
<dbReference type="InterPro" id="IPR017871">
    <property type="entry name" value="ABC_transporter-like_CS"/>
</dbReference>
<dbReference type="InterPro" id="IPR003593">
    <property type="entry name" value="AAA+_ATPase"/>
</dbReference>
<evidence type="ECO:0000256" key="7">
    <source>
        <dbReference type="ARBA" id="ARBA00022989"/>
    </source>
</evidence>
<feature type="transmembrane region" description="Helical" evidence="11">
    <location>
        <begin position="1112"/>
        <end position="1132"/>
    </location>
</feature>
<dbReference type="InterPro" id="IPR050173">
    <property type="entry name" value="ABC_transporter_C-like"/>
</dbReference>
<dbReference type="PANTHER" id="PTHR24223:SF399">
    <property type="entry name" value="ABC TRANSPORTER ATNG"/>
    <property type="match status" value="1"/>
</dbReference>
<dbReference type="SMART" id="SM00382">
    <property type="entry name" value="AAA"/>
    <property type="match status" value="2"/>
</dbReference>
<dbReference type="CDD" id="cd03250">
    <property type="entry name" value="ABCC_MRP_domain1"/>
    <property type="match status" value="1"/>
</dbReference>
<dbReference type="PROSITE" id="PS00211">
    <property type="entry name" value="ABC_TRANSPORTER_1"/>
    <property type="match status" value="2"/>
</dbReference>
<dbReference type="Pfam" id="PF24357">
    <property type="entry name" value="TMD0_ABC"/>
    <property type="match status" value="1"/>
</dbReference>
<evidence type="ECO:0000313" key="14">
    <source>
        <dbReference type="EMBL" id="CAH0057836.1"/>
    </source>
</evidence>
<keyword evidence="3" id="KW-1003">Cell membrane</keyword>
<dbReference type="InterPro" id="IPR056227">
    <property type="entry name" value="TMD0_ABC"/>
</dbReference>
<keyword evidence="6" id="KW-0067">ATP-binding</keyword>
<evidence type="ECO:0000313" key="15">
    <source>
        <dbReference type="Proteomes" id="UP000775872"/>
    </source>
</evidence>
<evidence type="ECO:0000256" key="6">
    <source>
        <dbReference type="ARBA" id="ARBA00022840"/>
    </source>
</evidence>
<dbReference type="GO" id="GO:0140359">
    <property type="term" value="F:ABC-type transporter activity"/>
    <property type="evidence" value="ECO:0007669"/>
    <property type="project" value="InterPro"/>
</dbReference>
<evidence type="ECO:0000256" key="1">
    <source>
        <dbReference type="ARBA" id="ARBA00004651"/>
    </source>
</evidence>
<keyword evidence="5" id="KW-0547">Nucleotide-binding</keyword>
<dbReference type="OrthoDB" id="6500128at2759"/>
<feature type="transmembrane region" description="Helical" evidence="11">
    <location>
        <begin position="1144"/>
        <end position="1162"/>
    </location>
</feature>
<keyword evidence="9" id="KW-0325">Glycoprotein</keyword>
<dbReference type="Gene3D" id="3.40.50.300">
    <property type="entry name" value="P-loop containing nucleotide triphosphate hydrolases"/>
    <property type="match status" value="2"/>
</dbReference>
<dbReference type="CDD" id="cd18580">
    <property type="entry name" value="ABC_6TM_ABCC_D2"/>
    <property type="match status" value="1"/>
</dbReference>
<feature type="transmembrane region" description="Helical" evidence="11">
    <location>
        <begin position="23"/>
        <end position="44"/>
    </location>
</feature>
<feature type="transmembrane region" description="Helical" evidence="11">
    <location>
        <begin position="1015"/>
        <end position="1043"/>
    </location>
</feature>
<feature type="transmembrane region" description="Helical" evidence="11">
    <location>
        <begin position="120"/>
        <end position="141"/>
    </location>
</feature>
<dbReference type="InterPro" id="IPR003439">
    <property type="entry name" value="ABC_transporter-like_ATP-bd"/>
</dbReference>
<feature type="transmembrane region" description="Helical" evidence="11">
    <location>
        <begin position="880"/>
        <end position="903"/>
    </location>
</feature>
<dbReference type="InterPro" id="IPR044726">
    <property type="entry name" value="ABCC_6TM_D2"/>
</dbReference>
<keyword evidence="4 11" id="KW-0812">Transmembrane</keyword>
<dbReference type="SUPFAM" id="SSF90123">
    <property type="entry name" value="ABC transporter transmembrane region"/>
    <property type="match status" value="2"/>
</dbReference>
<sequence>MDDQFGPHLSGVFDFTLLFEQSILSLLPTALFILLTPFRVFAIWKNETCVRAGPLLWAKLIAIIIFACLQVALILLWSTGSAPRTKTSIAEPAVALVESIAILTLSYFEHLKSPRPSLMLNSYLIMSLILDIALGRTFWIRNNMQEIAAVFTVSMAAKFILLILEEIPKCHFTDARDTVRETSAGVISRSLFWWLNPLLLAGSREILEIDHLEPVGDKFDSDYLLQRLERAWKEESKKEKPSLLVCTLTEFKWPALAGVIPRLLQSAFNFAQPFLIQSVILAVGSPQTELSVKIASGLIGATALVYVGMALSAVWCKHLSYQLVTMYRGALSSLIFKKTLNLNSTEIKDNAPVTLMSTDIDVITAAGESFHDIWANFVDLPIGIYLLYRQVGNASLLVLIPTVVSIICSGIISPAMEPATVKWNAAVQARIGETSTVLSQMKGIKMLGLADFAYRLIDGLRINEVKVSAKYRWLLVYLINLSTISAQFTPMIVILPALYWKGGNGMTVAEAFTSISIIGLVTQPLSLLLVSLAQVAGITAGFGRIQAFLELREQKDDRSRPTAQRDALLPDSKSGLIINNHDLGTKKSVPDDIELANIGSEDHYAISIDNATFATAENVTLLREIDFKVAKGSLTMLVGKIGCGKSSLLKAIIGEIAIQSGAVSVSSDTIAYCDQNVWLRNATVRDNIIGQCSYNEQLMTSILRACALDEDVLSNFPSGDLTLVGSGGIALSGGQKQRVSLARALYAQKSIYVLDDIFSGLDNKTSNAVFERLLGATGWLRKKHITVVLATHNGHFLQAADHITMLEEGRIVQNQVTYKSIESSLVNVLGKGKSKKSSEIESSIPTLDVQEPTEPQTGIPAIQDTKDSGRQTGDIECYKIYIQSIGLLIISVCFSISAITSALEAMPNVMLKFWTENGGDLASTGYLGGYIGFVFSAALFGLVDMSFFIIVGVPISSINLHRKLLKTACRAPLYFFTSTDSGSILNRYIDQNLPLAFILTLEPISDWRLPVLFRIIVQIGVLSSGASYAAAFIPFAFLCLYMIQKYYLRTSRQMRFLDIEMKAPLYTKFTETLAGLPTVRSFGWSEGLMRDYQKHLNTSQRPYYLMFCIQRWLQVVLNLFVAGVAVFLVSLALRVSGASSQGSIALALVNLVAFNITLTVMIEQWTQLETSLGAIARLKAFAKETPDENKPNETGVPPTDWPSSGKIEVENIVASYSEDKEVVLRDVSLTIQPGQKVCLCGRTGSGKSSLILSFLRLLELRSGTIRIDDIDISTLSRQQVRSQLNTLPQEPLKLSGTIRHNLDPEDRIQADEVLINALRKATIWPIVESRGGLDAIASEVGFSVGQQQLFCLARALLSRSKIVLFDEATSSVDSATEKEIRRIIKEEFVGRTIIEVAHRIQSIEEYDVAVVMGGGRVLEVGNPEELLSCDSELKKLWEAQGVAGHVEEK</sequence>
<reference evidence="15" key="1">
    <citation type="submission" date="2019-06" db="EMBL/GenBank/DDBJ databases">
        <authorList>
            <person name="Broberg M."/>
        </authorList>
    </citation>
    <scope>NUCLEOTIDE SEQUENCE [LARGE SCALE GENOMIC DNA]</scope>
</reference>
<feature type="transmembrane region" description="Helical" evidence="11">
    <location>
        <begin position="294"/>
        <end position="315"/>
    </location>
</feature>
<feature type="domain" description="ABC transporter" evidence="12">
    <location>
        <begin position="606"/>
        <end position="833"/>
    </location>
</feature>
<evidence type="ECO:0000259" key="12">
    <source>
        <dbReference type="PROSITE" id="PS50893"/>
    </source>
</evidence>
<dbReference type="Pfam" id="PF00664">
    <property type="entry name" value="ABC_membrane"/>
    <property type="match status" value="2"/>
</dbReference>
<feature type="transmembrane region" description="Helical" evidence="11">
    <location>
        <begin position="511"/>
        <end position="542"/>
    </location>
</feature>
<dbReference type="InterPro" id="IPR036640">
    <property type="entry name" value="ABC1_TM_sf"/>
</dbReference>
<dbReference type="Proteomes" id="UP000775872">
    <property type="component" value="Unassembled WGS sequence"/>
</dbReference>
<feature type="transmembrane region" description="Helical" evidence="11">
    <location>
        <begin position="474"/>
        <end position="499"/>
    </location>
</feature>
<dbReference type="CDD" id="cd18579">
    <property type="entry name" value="ABC_6TM_ABCC_D1"/>
    <property type="match status" value="1"/>
</dbReference>
<evidence type="ECO:0000256" key="5">
    <source>
        <dbReference type="ARBA" id="ARBA00022741"/>
    </source>
</evidence>
<comment type="subcellular location">
    <subcellularLocation>
        <location evidence="1">Cell membrane</location>
        <topology evidence="1">Multi-pass membrane protein</topology>
    </subcellularLocation>
</comment>
<comment type="caution">
    <text evidence="14">The sequence shown here is derived from an EMBL/GenBank/DDBJ whole genome shotgun (WGS) entry which is preliminary data.</text>
</comment>
<dbReference type="CDD" id="cd03244">
    <property type="entry name" value="ABCC_MRP_domain2"/>
    <property type="match status" value="1"/>
</dbReference>
<dbReference type="FunFam" id="3.40.50.300:FF:000838">
    <property type="entry name" value="ABC multidrug transporter (Eurofung)"/>
    <property type="match status" value="1"/>
</dbReference>
<dbReference type="GO" id="GO:0005524">
    <property type="term" value="F:ATP binding"/>
    <property type="evidence" value="ECO:0007669"/>
    <property type="project" value="UniProtKB-KW"/>
</dbReference>
<feature type="transmembrane region" description="Helical" evidence="11">
    <location>
        <begin position="147"/>
        <end position="164"/>
    </location>
</feature>
<dbReference type="SUPFAM" id="SSF52540">
    <property type="entry name" value="P-loop containing nucleoside triphosphate hydrolases"/>
    <property type="match status" value="2"/>
</dbReference>
<dbReference type="FunFam" id="1.20.1560.10:FF:000055">
    <property type="entry name" value="ABC multidrug transporter (Eurofung)"/>
    <property type="match status" value="1"/>
</dbReference>
<evidence type="ECO:0000256" key="8">
    <source>
        <dbReference type="ARBA" id="ARBA00023136"/>
    </source>
</evidence>
<evidence type="ECO:0000256" key="9">
    <source>
        <dbReference type="ARBA" id="ARBA00023180"/>
    </source>
</evidence>
<protein>
    <submittedName>
        <fullName evidence="14">Uncharacterized protein</fullName>
    </submittedName>
</protein>
<keyword evidence="15" id="KW-1185">Reference proteome</keyword>
<dbReference type="PROSITE" id="PS50893">
    <property type="entry name" value="ABC_TRANSPORTER_2"/>
    <property type="match status" value="2"/>
</dbReference>
<feature type="domain" description="ABC transmembrane type-1" evidence="13">
    <location>
        <begin position="263"/>
        <end position="537"/>
    </location>
</feature>
<dbReference type="Gene3D" id="1.20.1560.10">
    <property type="entry name" value="ABC transporter type 1, transmembrane domain"/>
    <property type="match status" value="2"/>
</dbReference>
<organism evidence="14 15">
    <name type="scientific">Clonostachys solani</name>
    <dbReference type="NCBI Taxonomy" id="160281"/>
    <lineage>
        <taxon>Eukaryota</taxon>
        <taxon>Fungi</taxon>
        <taxon>Dikarya</taxon>
        <taxon>Ascomycota</taxon>
        <taxon>Pezizomycotina</taxon>
        <taxon>Sordariomycetes</taxon>
        <taxon>Hypocreomycetidae</taxon>
        <taxon>Hypocreales</taxon>
        <taxon>Bionectriaceae</taxon>
        <taxon>Clonostachys</taxon>
    </lineage>
</organism>
<dbReference type="GO" id="GO:0016887">
    <property type="term" value="F:ATP hydrolysis activity"/>
    <property type="evidence" value="ECO:0007669"/>
    <property type="project" value="InterPro"/>
</dbReference>
<keyword evidence="2" id="KW-0813">Transport</keyword>